<comment type="caution">
    <text evidence="1">The sequence shown here is derived from an EMBL/GenBank/DDBJ whole genome shotgun (WGS) entry which is preliminary data.</text>
</comment>
<proteinExistence type="predicted"/>
<dbReference type="AlphaFoldDB" id="A0A5J4RXS6"/>
<reference evidence="1" key="1">
    <citation type="submission" date="2019-03" db="EMBL/GenBank/DDBJ databases">
        <title>Single cell metagenomics reveals metabolic interactions within the superorganism composed of flagellate Streblomastix strix and complex community of Bacteroidetes bacteria on its surface.</title>
        <authorList>
            <person name="Treitli S.C."/>
            <person name="Kolisko M."/>
            <person name="Husnik F."/>
            <person name="Keeling P."/>
            <person name="Hampl V."/>
        </authorList>
    </citation>
    <scope>NUCLEOTIDE SEQUENCE</scope>
    <source>
        <strain evidence="1">STM</strain>
    </source>
</reference>
<dbReference type="EMBL" id="SNRY01000664">
    <property type="protein sequence ID" value="KAA6337871.1"/>
    <property type="molecule type" value="Genomic_DNA"/>
</dbReference>
<sequence length="208" mass="23368">MKQTKLLLLLATCVFMAACGGDDDAPSKLPFKQKIIGEWVFSENDDISLKFTETILTYIKEDEQFRFPYTFTTQNNNINVSYSSVLYSEDEGLLWGQYAPNLTTVPGGIPAGAQVYSVPGWTFAGSIDNYRIFGYAVKYKSIGVGSKEDIFTTHFFESFSQNWKIVSIETKDDETTMTLETARLSENGEPRLATETYTLLVETSEGEE</sequence>
<accession>A0A5J4RXS6</accession>
<gene>
    <name evidence="1" type="ORF">EZS27_014084</name>
</gene>
<protein>
    <submittedName>
        <fullName evidence="1">Uncharacterized protein</fullName>
    </submittedName>
</protein>
<name>A0A5J4RXS6_9ZZZZ</name>
<dbReference type="PROSITE" id="PS51257">
    <property type="entry name" value="PROKAR_LIPOPROTEIN"/>
    <property type="match status" value="1"/>
</dbReference>
<evidence type="ECO:0000313" key="1">
    <source>
        <dbReference type="EMBL" id="KAA6337871.1"/>
    </source>
</evidence>
<organism evidence="1">
    <name type="scientific">termite gut metagenome</name>
    <dbReference type="NCBI Taxonomy" id="433724"/>
    <lineage>
        <taxon>unclassified sequences</taxon>
        <taxon>metagenomes</taxon>
        <taxon>organismal metagenomes</taxon>
    </lineage>
</organism>